<dbReference type="eggNOG" id="COG0457">
    <property type="taxonomic scope" value="Bacteria"/>
</dbReference>
<accession>E2SAF3</accession>
<dbReference type="SUPFAM" id="SSF48452">
    <property type="entry name" value="TPR-like"/>
    <property type="match status" value="1"/>
</dbReference>
<dbReference type="EMBL" id="ACLF03000003">
    <property type="protein sequence ID" value="EFQ84227.1"/>
    <property type="molecule type" value="Genomic_DNA"/>
</dbReference>
<dbReference type="HOGENOM" id="CLU_103702_2_0_11"/>
<feature type="repeat" description="TPR" evidence="1">
    <location>
        <begin position="43"/>
        <end position="76"/>
    </location>
</feature>
<dbReference type="InterPro" id="IPR011990">
    <property type="entry name" value="TPR-like_helical_dom_sf"/>
</dbReference>
<gene>
    <name evidence="2" type="ORF">HMPREF0063_10943</name>
</gene>
<dbReference type="PROSITE" id="PS50005">
    <property type="entry name" value="TPR"/>
    <property type="match status" value="1"/>
</dbReference>
<dbReference type="InterPro" id="IPR019734">
    <property type="entry name" value="TPR_rpt"/>
</dbReference>
<dbReference type="RefSeq" id="WP_007077965.1">
    <property type="nucleotide sequence ID" value="NZ_CM001024.1"/>
</dbReference>
<evidence type="ECO:0000256" key="1">
    <source>
        <dbReference type="PROSITE-ProRule" id="PRU00339"/>
    </source>
</evidence>
<keyword evidence="1" id="KW-0802">TPR repeat</keyword>
<dbReference type="Gene3D" id="1.25.40.10">
    <property type="entry name" value="Tetratricopeptide repeat domain"/>
    <property type="match status" value="1"/>
</dbReference>
<protein>
    <submittedName>
        <fullName evidence="2">Tetratricopeptide repeat protein</fullName>
    </submittedName>
</protein>
<evidence type="ECO:0000313" key="3">
    <source>
        <dbReference type="Proteomes" id="UP000003111"/>
    </source>
</evidence>
<proteinExistence type="predicted"/>
<dbReference type="Pfam" id="PF13432">
    <property type="entry name" value="TPR_16"/>
    <property type="match status" value="1"/>
</dbReference>
<name>E2SAF3_9ACTN</name>
<organism evidence="2 3">
    <name type="scientific">Aeromicrobium marinum DSM 15272</name>
    <dbReference type="NCBI Taxonomy" id="585531"/>
    <lineage>
        <taxon>Bacteria</taxon>
        <taxon>Bacillati</taxon>
        <taxon>Actinomycetota</taxon>
        <taxon>Actinomycetes</taxon>
        <taxon>Propionibacteriales</taxon>
        <taxon>Nocardioidaceae</taxon>
        <taxon>Aeromicrobium</taxon>
    </lineage>
</organism>
<reference evidence="2" key="1">
    <citation type="submission" date="2010-08" db="EMBL/GenBank/DDBJ databases">
        <authorList>
            <person name="Muzny D."/>
            <person name="Qin X."/>
            <person name="Buhay C."/>
            <person name="Dugan-Rocha S."/>
            <person name="Ding Y."/>
            <person name="Chen G."/>
            <person name="Hawes A."/>
            <person name="Holder M."/>
            <person name="Jhangiani S."/>
            <person name="Johnson A."/>
            <person name="Khan Z."/>
            <person name="Li Z."/>
            <person name="Liu W."/>
            <person name="Liu X."/>
            <person name="Perez L."/>
            <person name="Shen H."/>
            <person name="Wang Q."/>
            <person name="Watt J."/>
            <person name="Xi L."/>
            <person name="Xin Y."/>
            <person name="Zhou J."/>
            <person name="Deng J."/>
            <person name="Jiang H."/>
            <person name="Liu Y."/>
            <person name="Qu J."/>
            <person name="Song X.-Z."/>
            <person name="Zhang L."/>
            <person name="Villasana D."/>
            <person name="Johnson A."/>
            <person name="Liu J."/>
            <person name="Liyanage D."/>
            <person name="Lorensuhewa L."/>
            <person name="Robinson T."/>
            <person name="Song A."/>
            <person name="Song B.-B."/>
            <person name="Dinh H."/>
            <person name="Thornton R."/>
            <person name="Coyle M."/>
            <person name="Francisco L."/>
            <person name="Jackson L."/>
            <person name="Javaid M."/>
            <person name="Korchina V."/>
            <person name="Kovar C."/>
            <person name="Mata R."/>
            <person name="Mathew T."/>
            <person name="Ngo R."/>
            <person name="Nguyen L."/>
            <person name="Nguyen N."/>
            <person name="Okwuonu G."/>
            <person name="Ongeri F."/>
            <person name="Pham C."/>
            <person name="Simmons D."/>
            <person name="Wilczek-Boney K."/>
            <person name="Hale W."/>
            <person name="Jakkamsetti A."/>
            <person name="Pham P."/>
            <person name="Ruth R."/>
            <person name="San Lucas F."/>
            <person name="Warren J."/>
            <person name="Zhang J."/>
            <person name="Zhao Z."/>
            <person name="Zhou C."/>
            <person name="Zhu D."/>
            <person name="Lee S."/>
            <person name="Bess C."/>
            <person name="Blankenburg K."/>
            <person name="Forbes L."/>
            <person name="Fu Q."/>
            <person name="Gubbala S."/>
            <person name="Hirani K."/>
            <person name="Jayaseelan J.C."/>
            <person name="Lara F."/>
            <person name="Munidasa M."/>
            <person name="Palculict T."/>
            <person name="Patil S."/>
            <person name="Pu L.-L."/>
            <person name="Saada N."/>
            <person name="Tang L."/>
            <person name="Weissenberger G."/>
            <person name="Zhu Y."/>
            <person name="Hemphill L."/>
            <person name="Shang Y."/>
            <person name="Youmans B."/>
            <person name="Ayvaz T."/>
            <person name="Ross M."/>
            <person name="Santibanez J."/>
            <person name="Aqrawi P."/>
            <person name="Gross S."/>
            <person name="Joshi V."/>
            <person name="Fowler G."/>
            <person name="Nazareth L."/>
            <person name="Reid J."/>
            <person name="Worley K."/>
            <person name="Petrosino J."/>
            <person name="Highlander S."/>
            <person name="Gibbs R."/>
        </authorList>
    </citation>
    <scope>NUCLEOTIDE SEQUENCE [LARGE SCALE GENOMIC DNA]</scope>
    <source>
        <strain evidence="2">DSM 15272</strain>
    </source>
</reference>
<dbReference type="STRING" id="585531.HMPREF0063_10943"/>
<dbReference type="Proteomes" id="UP000003111">
    <property type="component" value="Unassembled WGS sequence"/>
</dbReference>
<comment type="caution">
    <text evidence="2">The sequence shown here is derived from an EMBL/GenBank/DDBJ whole genome shotgun (WGS) entry which is preliminary data.</text>
</comment>
<sequence>MTDHTTPDAYDAYRRAEELVASRRPREAVRLLEHVTTASPDHAGAWELLGRAHFAAAHLTLAEDAFRRLVELEPTSAWARTALGLSLDRQSRHAEGATQHRIAGALGASGRDATRVELVGAGPDPTFGGLVLGDRLRGGSS</sequence>
<dbReference type="OrthoDB" id="9799122at2"/>
<keyword evidence="3" id="KW-1185">Reference proteome</keyword>
<evidence type="ECO:0000313" key="2">
    <source>
        <dbReference type="EMBL" id="EFQ84227.1"/>
    </source>
</evidence>
<dbReference type="AlphaFoldDB" id="E2SAF3"/>